<sequence length="298" mass="34945">MGIIENYYIAKSIRIFMHAKPVIYDFPIHLRKNESVSSRYLPWFREDIILAFDFGRWLHTYIAKNLSSIDEAAHWQDKIFYYHRRDGTAAQLCADFYAKGASVYHDYIHHYFFDDQYGPTVAFLRRLDDTRFLAWLTADIVKQDGQIHWPDNLFDDLADISYTNTIVEELTVNTDPQMAKDRVNIRLSDPNVSFDDFEKHVYCCDTCQSEEVIYIEKGYDFYNIMETEYPCGRCGEESAAISSGDLIYCWDGSEWHPKVANIPLASGYCLDCRHYFQSKVEDLMVECRCCGQIKETQK</sequence>
<keyword evidence="2" id="KW-1185">Reference proteome</keyword>
<evidence type="ECO:0000313" key="1">
    <source>
        <dbReference type="EMBL" id="MFC3198112.1"/>
    </source>
</evidence>
<comment type="caution">
    <text evidence="1">The sequence shown here is derived from an EMBL/GenBank/DDBJ whole genome shotgun (WGS) entry which is preliminary data.</text>
</comment>
<accession>A0ABV7JLY6</accession>
<gene>
    <name evidence="1" type="ORF">ACFOET_10870</name>
</gene>
<evidence type="ECO:0000313" key="2">
    <source>
        <dbReference type="Proteomes" id="UP001595526"/>
    </source>
</evidence>
<name>A0ABV7JLY6_9SPHI</name>
<protein>
    <submittedName>
        <fullName evidence="1">Uncharacterized protein</fullName>
    </submittedName>
</protein>
<reference evidence="2" key="1">
    <citation type="journal article" date="2019" name="Int. J. Syst. Evol. Microbiol.">
        <title>The Global Catalogue of Microorganisms (GCM) 10K type strain sequencing project: providing services to taxonomists for standard genome sequencing and annotation.</title>
        <authorList>
            <consortium name="The Broad Institute Genomics Platform"/>
            <consortium name="The Broad Institute Genome Sequencing Center for Infectious Disease"/>
            <person name="Wu L."/>
            <person name="Ma J."/>
        </authorList>
    </citation>
    <scope>NUCLEOTIDE SEQUENCE [LARGE SCALE GENOMIC DNA]</scope>
    <source>
        <strain evidence="2">KCTC 52416</strain>
    </source>
</reference>
<dbReference type="Proteomes" id="UP001595526">
    <property type="component" value="Unassembled WGS sequence"/>
</dbReference>
<dbReference type="RefSeq" id="WP_379022464.1">
    <property type="nucleotide sequence ID" value="NZ_JBHRTA010000031.1"/>
</dbReference>
<proteinExistence type="predicted"/>
<organism evidence="1 2">
    <name type="scientific">Parapedobacter deserti</name>
    <dbReference type="NCBI Taxonomy" id="1912957"/>
    <lineage>
        <taxon>Bacteria</taxon>
        <taxon>Pseudomonadati</taxon>
        <taxon>Bacteroidota</taxon>
        <taxon>Sphingobacteriia</taxon>
        <taxon>Sphingobacteriales</taxon>
        <taxon>Sphingobacteriaceae</taxon>
        <taxon>Parapedobacter</taxon>
    </lineage>
</organism>
<dbReference type="EMBL" id="JBHRTA010000031">
    <property type="protein sequence ID" value="MFC3198112.1"/>
    <property type="molecule type" value="Genomic_DNA"/>
</dbReference>